<dbReference type="SUPFAM" id="SSF47203">
    <property type="entry name" value="Acyl-CoA dehydrogenase C-terminal domain-like"/>
    <property type="match status" value="1"/>
</dbReference>
<keyword evidence="3" id="KW-0285">Flavoprotein</keyword>
<dbReference type="Gene3D" id="1.10.540.10">
    <property type="entry name" value="Acyl-CoA dehydrogenase/oxidase, N-terminal domain"/>
    <property type="match status" value="1"/>
</dbReference>
<dbReference type="RefSeq" id="WP_049744554.1">
    <property type="nucleotide sequence ID" value="NZ_CP012150.1"/>
</dbReference>
<dbReference type="InterPro" id="IPR013786">
    <property type="entry name" value="AcylCoA_DH/ox_N"/>
</dbReference>
<dbReference type="Proteomes" id="UP000062255">
    <property type="component" value="Chromosome"/>
</dbReference>
<comment type="cofactor">
    <cofactor evidence="1">
        <name>FAD</name>
        <dbReference type="ChEBI" id="CHEBI:57692"/>
    </cofactor>
</comment>
<dbReference type="InterPro" id="IPR006089">
    <property type="entry name" value="Acyl-CoA_DH_CS"/>
</dbReference>
<comment type="similarity">
    <text evidence="2">Belongs to the acyl-CoA dehydrogenase family.</text>
</comment>
<accession>A0A0K0X446</accession>
<evidence type="ECO:0000313" key="8">
    <source>
        <dbReference type="Proteomes" id="UP000062255"/>
    </source>
</evidence>
<dbReference type="KEGG" id="mgo:AFA91_09880"/>
<proteinExistence type="inferred from homology"/>
<sequence length="353" mass="35844">MSASPHWWGSALDDDGRGLQNMLDEFIDAHELAIADDPDAVAAFVGELAALGIWTLGTAETAGGGGADRTLTAVAFERLGRAWPALGWAAVQAHTAVDVLAGDGRFADLVEAVHAGAAAVAVADAQSLHVRVQRDGAAITGTVDRVDAAAPEPHLLVLFGDGTAALVEPAALTPHPLRRTGFGGAMTRCVDVDAPAAHVLTGVDVDAARVRLRLGAAAIAAGIAGAAADAAVAYASDRRQFGDTLTAIPTVRKSLMEQTSRAALIMSAVVGAAEDPIQAAAVALHALDGAIDVAAAALQSHGGYGYLVEYDAERRLRDAVSLRAATDIRGQASTTARTLVGVAPAGINAKDRG</sequence>
<keyword evidence="4" id="KW-0274">FAD</keyword>
<gene>
    <name evidence="7" type="ORF">AFA91_09880</name>
</gene>
<dbReference type="PATRIC" id="fig|134601.6.peg.2058"/>
<evidence type="ECO:0000259" key="6">
    <source>
        <dbReference type="Pfam" id="PF02771"/>
    </source>
</evidence>
<dbReference type="GO" id="GO:0050660">
    <property type="term" value="F:flavin adenine dinucleotide binding"/>
    <property type="evidence" value="ECO:0007669"/>
    <property type="project" value="InterPro"/>
</dbReference>
<dbReference type="InterPro" id="IPR037069">
    <property type="entry name" value="AcylCoA_DH/ox_N_sf"/>
</dbReference>
<name>A0A0K0X446_MYCGD</name>
<dbReference type="PANTHER" id="PTHR43884">
    <property type="entry name" value="ACYL-COA DEHYDROGENASE"/>
    <property type="match status" value="1"/>
</dbReference>
<dbReference type="Pfam" id="PF02771">
    <property type="entry name" value="Acyl-CoA_dh_N"/>
    <property type="match status" value="1"/>
</dbReference>
<dbReference type="InterPro" id="IPR036250">
    <property type="entry name" value="AcylCo_DH-like_C"/>
</dbReference>
<evidence type="ECO:0000256" key="3">
    <source>
        <dbReference type="ARBA" id="ARBA00022630"/>
    </source>
</evidence>
<dbReference type="InterPro" id="IPR009075">
    <property type="entry name" value="AcylCo_DH/oxidase_C"/>
</dbReference>
<dbReference type="PANTHER" id="PTHR43884:SF12">
    <property type="entry name" value="ISOVALERYL-COA DEHYDROGENASE, MITOCHONDRIAL-RELATED"/>
    <property type="match status" value="1"/>
</dbReference>
<organism evidence="7 8">
    <name type="scientific">Mycolicibacterium goodii</name>
    <name type="common">Mycobacterium goodii</name>
    <dbReference type="NCBI Taxonomy" id="134601"/>
    <lineage>
        <taxon>Bacteria</taxon>
        <taxon>Bacillati</taxon>
        <taxon>Actinomycetota</taxon>
        <taxon>Actinomycetes</taxon>
        <taxon>Mycobacteriales</taxon>
        <taxon>Mycobacteriaceae</taxon>
        <taxon>Mycolicibacterium</taxon>
    </lineage>
</organism>
<dbReference type="EMBL" id="CP012150">
    <property type="protein sequence ID" value="AKS32127.1"/>
    <property type="molecule type" value="Genomic_DNA"/>
</dbReference>
<dbReference type="STRING" id="134601.AFA91_09880"/>
<protein>
    <submittedName>
        <fullName evidence="7">Acyl-CoA dehydrogenase</fullName>
    </submittedName>
</protein>
<dbReference type="InterPro" id="IPR009100">
    <property type="entry name" value="AcylCoA_DH/oxidase_NM_dom_sf"/>
</dbReference>
<dbReference type="OrthoDB" id="3537945at2"/>
<dbReference type="SUPFAM" id="SSF56645">
    <property type="entry name" value="Acyl-CoA dehydrogenase NM domain-like"/>
    <property type="match status" value="1"/>
</dbReference>
<evidence type="ECO:0000256" key="4">
    <source>
        <dbReference type="ARBA" id="ARBA00022827"/>
    </source>
</evidence>
<dbReference type="AlphaFoldDB" id="A0A0K0X446"/>
<evidence type="ECO:0000259" key="5">
    <source>
        <dbReference type="Pfam" id="PF00441"/>
    </source>
</evidence>
<feature type="domain" description="Acyl-CoA dehydrogenase/oxidase N-terminal" evidence="6">
    <location>
        <begin position="19"/>
        <end position="96"/>
    </location>
</feature>
<dbReference type="PROSITE" id="PS00073">
    <property type="entry name" value="ACYL_COA_DH_2"/>
    <property type="match status" value="1"/>
</dbReference>
<evidence type="ECO:0000256" key="1">
    <source>
        <dbReference type="ARBA" id="ARBA00001974"/>
    </source>
</evidence>
<dbReference type="Gene3D" id="1.20.140.10">
    <property type="entry name" value="Butyryl-CoA Dehydrogenase, subunit A, domain 3"/>
    <property type="match status" value="1"/>
</dbReference>
<dbReference type="Pfam" id="PF00441">
    <property type="entry name" value="Acyl-CoA_dh_1"/>
    <property type="match status" value="1"/>
</dbReference>
<reference evidence="7 8" key="1">
    <citation type="submission" date="2015-07" db="EMBL/GenBank/DDBJ databases">
        <title>Complete genome sequence of Mycobacterium goodii X7B, a facultative thermophilic biodesulfurizing bacterium.</title>
        <authorList>
            <person name="Yu B."/>
            <person name="Li F."/>
            <person name="Xu P."/>
        </authorList>
    </citation>
    <scope>NUCLEOTIDE SEQUENCE [LARGE SCALE GENOMIC DNA]</scope>
    <source>
        <strain evidence="7 8">X7B</strain>
    </source>
</reference>
<feature type="domain" description="Acyl-CoA dehydrogenase/oxidase C-terminal" evidence="5">
    <location>
        <begin position="213"/>
        <end position="323"/>
    </location>
</feature>
<evidence type="ECO:0000313" key="7">
    <source>
        <dbReference type="EMBL" id="AKS32127.1"/>
    </source>
</evidence>
<dbReference type="GO" id="GO:0003995">
    <property type="term" value="F:acyl-CoA dehydrogenase activity"/>
    <property type="evidence" value="ECO:0007669"/>
    <property type="project" value="InterPro"/>
</dbReference>
<evidence type="ECO:0000256" key="2">
    <source>
        <dbReference type="ARBA" id="ARBA00009347"/>
    </source>
</evidence>